<dbReference type="EMBL" id="QGDL01000004">
    <property type="protein sequence ID" value="PWJ30189.1"/>
    <property type="molecule type" value="Genomic_DNA"/>
</dbReference>
<dbReference type="PANTHER" id="PTHR43817:SF1">
    <property type="entry name" value="HYDROLASE, FAMILY 43, PUTATIVE (AFU_ORTHOLOGUE AFUA_3G01660)-RELATED"/>
    <property type="match status" value="1"/>
</dbReference>
<dbReference type="RefSeq" id="WP_109730631.1">
    <property type="nucleotide sequence ID" value="NZ_BAAACK010000019.1"/>
</dbReference>
<name>A0A2Y9BFW5_9FIRM</name>
<comment type="caution">
    <text evidence="6">The sequence shown here is derived from an EMBL/GenBank/DDBJ whole genome shotgun (WGS) entry which is preliminary data.</text>
</comment>
<dbReference type="GO" id="GO:0004553">
    <property type="term" value="F:hydrolase activity, hydrolyzing O-glycosyl compounds"/>
    <property type="evidence" value="ECO:0007669"/>
    <property type="project" value="InterPro"/>
</dbReference>
<dbReference type="InterPro" id="IPR006710">
    <property type="entry name" value="Glyco_hydro_43"/>
</dbReference>
<dbReference type="PANTHER" id="PTHR43817">
    <property type="entry name" value="GLYCOSYL HYDROLASE"/>
    <property type="match status" value="1"/>
</dbReference>
<evidence type="ECO:0000256" key="1">
    <source>
        <dbReference type="ARBA" id="ARBA00009865"/>
    </source>
</evidence>
<evidence type="ECO:0000313" key="6">
    <source>
        <dbReference type="EMBL" id="PWJ30189.1"/>
    </source>
</evidence>
<dbReference type="OrthoDB" id="273314at2"/>
<proteinExistence type="inferred from homology"/>
<evidence type="ECO:0000256" key="3">
    <source>
        <dbReference type="ARBA" id="ARBA00022801"/>
    </source>
</evidence>
<sequence>MNRDHYVTTLYNRPFIPNRADPHISGYSDGIYYFTASVPEYDRIILRRADKIGDLAGAEEKVLWRKHPSGEQSFHIWAPELHYLWGKWYIYYAAGDINDIWAIRPYVLECQGNDPFQDEWRELGKMQAADGDEFSFQDFSLDATVMEYNGEYYYIWAEKTGAGKKISNLYIARLERPDKLSTAQVLLSSPDYSWERIGFWVNEGPAVLKHGHTIYLTYSASSTGEAYCMGMLSIREGEDILDPNNWVKCKCPVLATDREKGIFGPGHNSFVKSEDGTKDICVFHARCYDEITGDPLYDPNRHTMMIDVEWNENGDPVFDLKNKYLK</sequence>
<keyword evidence="3 5" id="KW-0378">Hydrolase</keyword>
<dbReference type="InterPro" id="IPR016828">
    <property type="entry name" value="Alpha-L-arabinofuranosidase"/>
</dbReference>
<evidence type="ECO:0000256" key="4">
    <source>
        <dbReference type="ARBA" id="ARBA00023295"/>
    </source>
</evidence>
<dbReference type="Gene3D" id="2.115.10.20">
    <property type="entry name" value="Glycosyl hydrolase domain, family 43"/>
    <property type="match status" value="1"/>
</dbReference>
<organism evidence="6 7">
    <name type="scientific">Faecalicatena orotica</name>
    <dbReference type="NCBI Taxonomy" id="1544"/>
    <lineage>
        <taxon>Bacteria</taxon>
        <taxon>Bacillati</taxon>
        <taxon>Bacillota</taxon>
        <taxon>Clostridia</taxon>
        <taxon>Lachnospirales</taxon>
        <taxon>Lachnospiraceae</taxon>
        <taxon>Faecalicatena</taxon>
    </lineage>
</organism>
<dbReference type="Pfam" id="PF04616">
    <property type="entry name" value="Glyco_hydro_43"/>
    <property type="match status" value="1"/>
</dbReference>
<reference evidence="6 7" key="1">
    <citation type="submission" date="2018-05" db="EMBL/GenBank/DDBJ databases">
        <title>The Hungate 1000. A catalogue of reference genomes from the rumen microbiome.</title>
        <authorList>
            <person name="Kelly W."/>
        </authorList>
    </citation>
    <scope>NUCLEOTIDE SEQUENCE [LARGE SCALE GENOMIC DNA]</scope>
    <source>
        <strain evidence="6 7">NLAE-zl-C242</strain>
    </source>
</reference>
<protein>
    <submittedName>
        <fullName evidence="6">GH43 family beta-xylosidase</fullName>
    </submittedName>
</protein>
<keyword evidence="4 5" id="KW-0326">Glycosidase</keyword>
<dbReference type="AlphaFoldDB" id="A0A2Y9BFW5"/>
<dbReference type="GO" id="GO:0005975">
    <property type="term" value="P:carbohydrate metabolic process"/>
    <property type="evidence" value="ECO:0007669"/>
    <property type="project" value="InterPro"/>
</dbReference>
<gene>
    <name evidence="6" type="ORF">A8806_10454</name>
</gene>
<evidence type="ECO:0000256" key="5">
    <source>
        <dbReference type="RuleBase" id="RU361187"/>
    </source>
</evidence>
<dbReference type="PIRSF" id="PIRSF025414">
    <property type="entry name" value="Alpha-L-arabinofuranosidase"/>
    <property type="match status" value="1"/>
</dbReference>
<evidence type="ECO:0000256" key="2">
    <source>
        <dbReference type="ARBA" id="ARBA00022729"/>
    </source>
</evidence>
<keyword evidence="7" id="KW-1185">Reference proteome</keyword>
<dbReference type="Proteomes" id="UP000245845">
    <property type="component" value="Unassembled WGS sequence"/>
</dbReference>
<comment type="similarity">
    <text evidence="1 5">Belongs to the glycosyl hydrolase 43 family.</text>
</comment>
<accession>A0A2Y9BFW5</accession>
<dbReference type="SUPFAM" id="SSF75005">
    <property type="entry name" value="Arabinanase/levansucrase/invertase"/>
    <property type="match status" value="1"/>
</dbReference>
<dbReference type="InterPro" id="IPR023296">
    <property type="entry name" value="Glyco_hydro_beta-prop_sf"/>
</dbReference>
<evidence type="ECO:0000313" key="7">
    <source>
        <dbReference type="Proteomes" id="UP000245845"/>
    </source>
</evidence>
<keyword evidence="2" id="KW-0732">Signal</keyword>